<gene>
    <name evidence="1" type="ORF">M8818_004592</name>
</gene>
<dbReference type="Proteomes" id="UP001320706">
    <property type="component" value="Unassembled WGS sequence"/>
</dbReference>
<keyword evidence="2" id="KW-1185">Reference proteome</keyword>
<name>A0ACC3SC89_9PEZI</name>
<dbReference type="EMBL" id="JAMKPW020000022">
    <property type="protein sequence ID" value="KAK8206758.1"/>
    <property type="molecule type" value="Genomic_DNA"/>
</dbReference>
<organism evidence="1 2">
    <name type="scientific">Zalaria obscura</name>
    <dbReference type="NCBI Taxonomy" id="2024903"/>
    <lineage>
        <taxon>Eukaryota</taxon>
        <taxon>Fungi</taxon>
        <taxon>Dikarya</taxon>
        <taxon>Ascomycota</taxon>
        <taxon>Pezizomycotina</taxon>
        <taxon>Dothideomycetes</taxon>
        <taxon>Dothideomycetidae</taxon>
        <taxon>Dothideales</taxon>
        <taxon>Zalariaceae</taxon>
        <taxon>Zalaria</taxon>
    </lineage>
</organism>
<evidence type="ECO:0000313" key="2">
    <source>
        <dbReference type="Proteomes" id="UP001320706"/>
    </source>
</evidence>
<sequence length="126" mass="14292">MTALKAILQAFLPWALTISALGERSVRVVGHMIYRWLFDGIWALYIQGFGSCGARETIPVRPTIRRLCYRSRRHDEHQTGGAARRKVKTRDFGASSDQASRGEEGRTGYGRNHAVSEKDQIRQRCT</sequence>
<evidence type="ECO:0000313" key="1">
    <source>
        <dbReference type="EMBL" id="KAK8206758.1"/>
    </source>
</evidence>
<reference evidence="1" key="1">
    <citation type="submission" date="2024-02" db="EMBL/GenBank/DDBJ databases">
        <title>Metagenome Assembled Genome of Zalaria obscura JY119.</title>
        <authorList>
            <person name="Vighnesh L."/>
            <person name="Jagadeeshwari U."/>
            <person name="Venkata Ramana C."/>
            <person name="Sasikala C."/>
        </authorList>
    </citation>
    <scope>NUCLEOTIDE SEQUENCE</scope>
    <source>
        <strain evidence="1">JY119</strain>
    </source>
</reference>
<proteinExistence type="predicted"/>
<accession>A0ACC3SC89</accession>
<comment type="caution">
    <text evidence="1">The sequence shown here is derived from an EMBL/GenBank/DDBJ whole genome shotgun (WGS) entry which is preliminary data.</text>
</comment>
<protein>
    <submittedName>
        <fullName evidence="1">Uncharacterized protein</fullName>
    </submittedName>
</protein>